<organism evidence="3 4">
    <name type="scientific">Stereocaulon virgatum</name>
    <dbReference type="NCBI Taxonomy" id="373712"/>
    <lineage>
        <taxon>Eukaryota</taxon>
        <taxon>Fungi</taxon>
        <taxon>Dikarya</taxon>
        <taxon>Ascomycota</taxon>
        <taxon>Pezizomycotina</taxon>
        <taxon>Lecanoromycetes</taxon>
        <taxon>OSLEUM clade</taxon>
        <taxon>Lecanoromycetidae</taxon>
        <taxon>Lecanorales</taxon>
        <taxon>Lecanorineae</taxon>
        <taxon>Stereocaulaceae</taxon>
        <taxon>Stereocaulon</taxon>
    </lineage>
</organism>
<dbReference type="EMBL" id="JBEFKJ010000003">
    <property type="protein sequence ID" value="KAL2046788.1"/>
    <property type="molecule type" value="Genomic_DNA"/>
</dbReference>
<feature type="compositionally biased region" description="Polar residues" evidence="1">
    <location>
        <begin position="149"/>
        <end position="174"/>
    </location>
</feature>
<keyword evidence="2" id="KW-0472">Membrane</keyword>
<protein>
    <submittedName>
        <fullName evidence="3">Uncharacterized protein</fullName>
    </submittedName>
</protein>
<evidence type="ECO:0000256" key="2">
    <source>
        <dbReference type="SAM" id="Phobius"/>
    </source>
</evidence>
<feature type="region of interest" description="Disordered" evidence="1">
    <location>
        <begin position="345"/>
        <end position="381"/>
    </location>
</feature>
<proteinExistence type="predicted"/>
<accession>A0ABR4ANU4</accession>
<keyword evidence="4" id="KW-1185">Reference proteome</keyword>
<feature type="region of interest" description="Disordered" evidence="1">
    <location>
        <begin position="92"/>
        <end position="121"/>
    </location>
</feature>
<sequence>MNINLKLLSLLVYIFSLQALFLYITFHLFLLPIPSHSRCPLGCTAYLFLDTATSPALAINFLNQSLLLRLSYQTSLSHCKAAVDMLVLPMRSPEPSPSRQSRDTYTSPLPASHRESSPQTFELRRQLAGAMLSVMPSTTPSAPKRPKLSLQTSIAPTLATSTTESPTLRNTKANSFEGPPPTPSSTIQPQIQFPSFPTTLAPSSATHSPYSHDAPYILPIGTHSILRNSPLPKRLHSATSARGRRMFPPVKRVSFKESLVEVAPIPVIDDASDDEAHASSTEEEHRRRREIIKAQDGHATPIHGKRKRRRDWVWRPMEDDVLASYRNSQSNNAIESAAWPLPAPYNIENVGAGVSNPLDLEDSSSIREASSSQDSERPKTS</sequence>
<comment type="caution">
    <text evidence="3">The sequence shown here is derived from an EMBL/GenBank/DDBJ whole genome shotgun (WGS) entry which is preliminary data.</text>
</comment>
<feature type="compositionally biased region" description="Basic and acidic residues" evidence="1">
    <location>
        <begin position="274"/>
        <end position="296"/>
    </location>
</feature>
<feature type="transmembrane region" description="Helical" evidence="2">
    <location>
        <begin position="7"/>
        <end position="30"/>
    </location>
</feature>
<name>A0ABR4ANU4_9LECA</name>
<keyword evidence="2" id="KW-0812">Transmembrane</keyword>
<gene>
    <name evidence="3" type="ORF">N7G274_000806</name>
</gene>
<feature type="region of interest" description="Disordered" evidence="1">
    <location>
        <begin position="270"/>
        <end position="309"/>
    </location>
</feature>
<keyword evidence="2" id="KW-1133">Transmembrane helix</keyword>
<evidence type="ECO:0000256" key="1">
    <source>
        <dbReference type="SAM" id="MobiDB-lite"/>
    </source>
</evidence>
<feature type="region of interest" description="Disordered" evidence="1">
    <location>
        <begin position="135"/>
        <end position="190"/>
    </location>
</feature>
<reference evidence="3 4" key="1">
    <citation type="submission" date="2024-09" db="EMBL/GenBank/DDBJ databases">
        <title>Rethinking Asexuality: The Enigmatic Case of Functional Sexual Genes in Lepraria (Stereocaulaceae).</title>
        <authorList>
            <person name="Doellman M."/>
            <person name="Sun Y."/>
            <person name="Barcenas-Pena A."/>
            <person name="Lumbsch H.T."/>
            <person name="Grewe F."/>
        </authorList>
    </citation>
    <scope>NUCLEOTIDE SEQUENCE [LARGE SCALE GENOMIC DNA]</scope>
    <source>
        <strain evidence="3 4">Mercado 3170</strain>
    </source>
</reference>
<dbReference type="Proteomes" id="UP001590950">
    <property type="component" value="Unassembled WGS sequence"/>
</dbReference>
<evidence type="ECO:0000313" key="3">
    <source>
        <dbReference type="EMBL" id="KAL2046788.1"/>
    </source>
</evidence>
<evidence type="ECO:0000313" key="4">
    <source>
        <dbReference type="Proteomes" id="UP001590950"/>
    </source>
</evidence>